<accession>X0ZUP2</accession>
<dbReference type="AlphaFoldDB" id="X0ZUP2"/>
<dbReference type="Gene3D" id="3.30.70.420">
    <property type="entry name" value="Hydroxymethylglutaryl-CoA reductase, class I/II, NAD/NADP-binding domain"/>
    <property type="match status" value="1"/>
</dbReference>
<name>X0ZUP2_9ZZZZ</name>
<comment type="caution">
    <text evidence="3">The sequence shown here is derived from an EMBL/GenBank/DDBJ whole genome shotgun (WGS) entry which is preliminary data.</text>
</comment>
<dbReference type="Gene3D" id="3.90.770.10">
    <property type="entry name" value="3-hydroxy-3-methylglutaryl-coenzyme A Reductase, Chain A, domain 2"/>
    <property type="match status" value="1"/>
</dbReference>
<protein>
    <submittedName>
        <fullName evidence="3">Uncharacterized protein</fullName>
    </submittedName>
</protein>
<dbReference type="SUPFAM" id="SSF56542">
    <property type="entry name" value="Substrate-binding domain of HMG-CoA reductase"/>
    <property type="match status" value="1"/>
</dbReference>
<dbReference type="EMBL" id="BART01001775">
    <property type="protein sequence ID" value="GAG73149.1"/>
    <property type="molecule type" value="Genomic_DNA"/>
</dbReference>
<evidence type="ECO:0000256" key="1">
    <source>
        <dbReference type="ARBA" id="ARBA00007661"/>
    </source>
</evidence>
<dbReference type="InterPro" id="IPR009029">
    <property type="entry name" value="HMG_CoA_Rdtase_sub-bd_dom_sf"/>
</dbReference>
<dbReference type="InterPro" id="IPR009023">
    <property type="entry name" value="HMG_CoA_Rdtase_NAD(P)-bd_sf"/>
</dbReference>
<dbReference type="InterPro" id="IPR002202">
    <property type="entry name" value="HMG_CoA_Rdtase"/>
</dbReference>
<organism evidence="3">
    <name type="scientific">marine sediment metagenome</name>
    <dbReference type="NCBI Taxonomy" id="412755"/>
    <lineage>
        <taxon>unclassified sequences</taxon>
        <taxon>metagenomes</taxon>
        <taxon>ecological metagenomes</taxon>
    </lineage>
</organism>
<sequence>MSNQKKEHRVIQECIKELKAGNLPPWKLENELLSKYGINEPENFRIAAICRQRFIEEKTGEKFKYIAISEKPYKINYLCRKDEFIWALDARDSFLKCSLCGSKVESLDQYGPLVENYIGGSEYYYSYAGRIKVKGDIEKEFTNLLVYGTGLGPIGVTRGCFKINKLGGAIVRVSEFGRAARCNGYIFKSEKWRSQAIDLIKSNLPRIKVEMNKKMAEFSGNVSTVEFNRVESQGDLILYVDYTADFKNFRGHGDISKAVGYAKKEIEIRLRKAGIEYELSVIAQGYDGDLKPSPQNKRGRYASAEIRVSRTVFKRLLKVDPQKFISFVKIDRIGAQELGCQFYSGMGGEIIPAIYRAVQVNPRSPLVSSFQNIYIETENNDVVYRVELPNIEVGIASSREGLIPPGGREALRIMGVNTAREFAAAVAAQVLAGEFNLALEISRGKLYSS</sequence>
<comment type="similarity">
    <text evidence="1">Belongs to the HMG-CoA reductase family.</text>
</comment>
<keyword evidence="2" id="KW-0560">Oxidoreductase</keyword>
<dbReference type="GO" id="GO:0004420">
    <property type="term" value="F:hydroxymethylglutaryl-CoA reductase (NADPH) activity"/>
    <property type="evidence" value="ECO:0007669"/>
    <property type="project" value="InterPro"/>
</dbReference>
<evidence type="ECO:0000313" key="3">
    <source>
        <dbReference type="EMBL" id="GAG73149.1"/>
    </source>
</evidence>
<proteinExistence type="inferred from homology"/>
<dbReference type="GO" id="GO:0015936">
    <property type="term" value="P:coenzyme A metabolic process"/>
    <property type="evidence" value="ECO:0007669"/>
    <property type="project" value="InterPro"/>
</dbReference>
<gene>
    <name evidence="3" type="ORF">S01H4_05946</name>
</gene>
<dbReference type="PROSITE" id="PS50065">
    <property type="entry name" value="HMG_COA_REDUCTASE_4"/>
    <property type="match status" value="1"/>
</dbReference>
<dbReference type="InterPro" id="IPR023074">
    <property type="entry name" value="HMG_CoA_Rdtase_cat_sf"/>
</dbReference>
<dbReference type="Pfam" id="PF00368">
    <property type="entry name" value="HMG-CoA_red"/>
    <property type="match status" value="1"/>
</dbReference>
<evidence type="ECO:0000256" key="2">
    <source>
        <dbReference type="ARBA" id="ARBA00023002"/>
    </source>
</evidence>
<reference evidence="3" key="1">
    <citation type="journal article" date="2014" name="Front. Microbiol.">
        <title>High frequency of phylogenetically diverse reductive dehalogenase-homologous genes in deep subseafloor sedimentary metagenomes.</title>
        <authorList>
            <person name="Kawai M."/>
            <person name="Futagami T."/>
            <person name="Toyoda A."/>
            <person name="Takaki Y."/>
            <person name="Nishi S."/>
            <person name="Hori S."/>
            <person name="Arai W."/>
            <person name="Tsubouchi T."/>
            <person name="Morono Y."/>
            <person name="Uchiyama I."/>
            <person name="Ito T."/>
            <person name="Fujiyama A."/>
            <person name="Inagaki F."/>
            <person name="Takami H."/>
        </authorList>
    </citation>
    <scope>NUCLEOTIDE SEQUENCE</scope>
    <source>
        <strain evidence="3">Expedition CK06-06</strain>
    </source>
</reference>